<protein>
    <submittedName>
        <fullName evidence="2">DUF5753 domain-containing protein</fullName>
    </submittedName>
</protein>
<evidence type="ECO:0000259" key="1">
    <source>
        <dbReference type="Pfam" id="PF19054"/>
    </source>
</evidence>
<dbReference type="SUPFAM" id="SSF47413">
    <property type="entry name" value="lambda repressor-like DNA-binding domains"/>
    <property type="match status" value="1"/>
</dbReference>
<dbReference type="Pfam" id="PF13560">
    <property type="entry name" value="HTH_31"/>
    <property type="match status" value="1"/>
</dbReference>
<evidence type="ECO:0000313" key="3">
    <source>
        <dbReference type="Proteomes" id="UP001596915"/>
    </source>
</evidence>
<evidence type="ECO:0000313" key="2">
    <source>
        <dbReference type="EMBL" id="MFD0626252.1"/>
    </source>
</evidence>
<dbReference type="EMBL" id="JBHTGL010000008">
    <property type="protein sequence ID" value="MFD0626252.1"/>
    <property type="molecule type" value="Genomic_DNA"/>
</dbReference>
<name>A0ABW2WXI7_9ACTN</name>
<feature type="domain" description="DUF5753" evidence="1">
    <location>
        <begin position="108"/>
        <end position="287"/>
    </location>
</feature>
<accession>A0ABW2WXI7</accession>
<reference evidence="3" key="1">
    <citation type="journal article" date="2019" name="Int. J. Syst. Evol. Microbiol.">
        <title>The Global Catalogue of Microorganisms (GCM) 10K type strain sequencing project: providing services to taxonomists for standard genome sequencing and annotation.</title>
        <authorList>
            <consortium name="The Broad Institute Genomics Platform"/>
            <consortium name="The Broad Institute Genome Sequencing Center for Infectious Disease"/>
            <person name="Wu L."/>
            <person name="Ma J."/>
        </authorList>
    </citation>
    <scope>NUCLEOTIDE SEQUENCE [LARGE SCALE GENOMIC DNA]</scope>
    <source>
        <strain evidence="3">JCM 12607</strain>
    </source>
</reference>
<comment type="caution">
    <text evidence="2">The sequence shown here is derived from an EMBL/GenBank/DDBJ whole genome shotgun (WGS) entry which is preliminary data.</text>
</comment>
<dbReference type="Pfam" id="PF19054">
    <property type="entry name" value="DUF5753"/>
    <property type="match status" value="1"/>
</dbReference>
<dbReference type="Gene3D" id="1.10.260.40">
    <property type="entry name" value="lambda repressor-like DNA-binding domains"/>
    <property type="match status" value="1"/>
</dbReference>
<gene>
    <name evidence="2" type="ORF">ACFQ2K_29635</name>
</gene>
<proteinExistence type="predicted"/>
<dbReference type="InterPro" id="IPR010982">
    <property type="entry name" value="Lambda_DNA-bd_dom_sf"/>
</dbReference>
<keyword evidence="3" id="KW-1185">Reference proteome</keyword>
<dbReference type="InterPro" id="IPR043917">
    <property type="entry name" value="DUF5753"/>
</dbReference>
<organism evidence="2 3">
    <name type="scientific">Streptomyces sanglieri</name>
    <dbReference type="NCBI Taxonomy" id="193460"/>
    <lineage>
        <taxon>Bacteria</taxon>
        <taxon>Bacillati</taxon>
        <taxon>Actinomycetota</taxon>
        <taxon>Actinomycetes</taxon>
        <taxon>Kitasatosporales</taxon>
        <taxon>Streptomycetaceae</taxon>
        <taxon>Streptomyces</taxon>
    </lineage>
</organism>
<dbReference type="Proteomes" id="UP001596915">
    <property type="component" value="Unassembled WGS sequence"/>
</dbReference>
<sequence length="295" mass="32648">MPKPRADMGNRVSTVLARQLGSQLLGFRETAGLNQTQAAQALSAQASKIAKMEHGWVPFRDPDVVALCSAYGVGSPDTVDALLRLAKLDRERRRAKGWWATSLTQGSLREYIAMEDVALRLRTWQLALIPGLFQTPEYMRALSVAAVSPDRIDEVERLVDVRVRRQRRLHGDNPLRVHAVIWEAALRQMIGGPQVMRQQLEHLCSLAEMPNIDVQVLPFRAGVHLCGGGPFNILSFVESGALDVVHMDGLRSTSWVEGAEESAAYTELFARTCATSLSPYDSLRVMESVAKGMNE</sequence>